<dbReference type="PROSITE" id="PS50096">
    <property type="entry name" value="IQ"/>
    <property type="match status" value="1"/>
</dbReference>
<dbReference type="Gene3D" id="3.40.850.10">
    <property type="entry name" value="Kinesin motor domain"/>
    <property type="match status" value="1"/>
</dbReference>
<dbReference type="FunFam" id="3.40.850.10:FF:000020">
    <property type="entry name" value="unconventional myosin-XVIIIa isoform X1"/>
    <property type="match status" value="1"/>
</dbReference>
<evidence type="ECO:0000256" key="1">
    <source>
        <dbReference type="ARBA" id="ARBA00022741"/>
    </source>
</evidence>
<dbReference type="GO" id="GO:0016460">
    <property type="term" value="C:myosin II complex"/>
    <property type="evidence" value="ECO:0007669"/>
    <property type="project" value="TreeGrafter"/>
</dbReference>
<dbReference type="Pfam" id="PF24556">
    <property type="entry name" value="SH3_Myosin-XVIIIa"/>
    <property type="match status" value="1"/>
</dbReference>
<dbReference type="CDD" id="cd01386">
    <property type="entry name" value="MYSc_Myo18"/>
    <property type="match status" value="1"/>
</dbReference>
<dbReference type="InterPro" id="IPR001609">
    <property type="entry name" value="Myosin_head_motor_dom-like"/>
</dbReference>
<dbReference type="PRINTS" id="PR00193">
    <property type="entry name" value="MYOSINHEAVY"/>
</dbReference>
<evidence type="ECO:0000256" key="8">
    <source>
        <dbReference type="SAM" id="MobiDB-lite"/>
    </source>
</evidence>
<gene>
    <name evidence="10" type="ORF">TSIB3V08_LOCUS3215</name>
</gene>
<evidence type="ECO:0000256" key="4">
    <source>
        <dbReference type="ARBA" id="ARBA00023123"/>
    </source>
</evidence>
<evidence type="ECO:0000259" key="9">
    <source>
        <dbReference type="PROSITE" id="PS51456"/>
    </source>
</evidence>
<dbReference type="EMBL" id="OC001047">
    <property type="protein sequence ID" value="CAD7258999.1"/>
    <property type="molecule type" value="Genomic_DNA"/>
</dbReference>
<keyword evidence="1 6" id="KW-0547">Nucleotide-binding</keyword>
<reference evidence="10" key="1">
    <citation type="submission" date="2020-11" db="EMBL/GenBank/DDBJ databases">
        <authorList>
            <person name="Tran Van P."/>
        </authorList>
    </citation>
    <scope>NUCLEOTIDE SEQUENCE</scope>
</reference>
<evidence type="ECO:0000313" key="10">
    <source>
        <dbReference type="EMBL" id="CAD7258999.1"/>
    </source>
</evidence>
<keyword evidence="6" id="KW-0009">Actin-binding</keyword>
<feature type="compositionally biased region" description="Polar residues" evidence="8">
    <location>
        <begin position="1628"/>
        <end position="1641"/>
    </location>
</feature>
<keyword evidence="4 6" id="KW-0518">Myosin</keyword>
<dbReference type="GO" id="GO:0005737">
    <property type="term" value="C:cytoplasm"/>
    <property type="evidence" value="ECO:0007669"/>
    <property type="project" value="TreeGrafter"/>
</dbReference>
<dbReference type="Gene3D" id="3.30.70.1590">
    <property type="match status" value="1"/>
</dbReference>
<dbReference type="PROSITE" id="PS51456">
    <property type="entry name" value="MYOSIN_MOTOR"/>
    <property type="match status" value="1"/>
</dbReference>
<dbReference type="PANTHER" id="PTHR45615:SF36">
    <property type="entry name" value="MYOSIN HEAVY CHAIN-LIKE, ISOFORM B-RELATED"/>
    <property type="match status" value="1"/>
</dbReference>
<name>A0A7R9FXE5_TIMSH</name>
<dbReference type="Pfam" id="PF00063">
    <property type="entry name" value="Myosin_head"/>
    <property type="match status" value="1"/>
</dbReference>
<dbReference type="SUPFAM" id="SSF52540">
    <property type="entry name" value="P-loop containing nucleoside triphosphate hydrolases"/>
    <property type="match status" value="1"/>
</dbReference>
<dbReference type="Gene3D" id="1.10.10.820">
    <property type="match status" value="1"/>
</dbReference>
<sequence>MLQAKSEQQLASEQAWQESERLWLVHRAGFTAARKIPGESNTTADPDTVKIHLQLEATGDTLYVDDDDVERANPPQFDHSEDLSQLRYVNESSILHTLRQRYASNLIHTHAGGSMIIINPMAPLAIYSEKVMHMFRGCKSEDMPPHIYSLAQSTYRSMLTSRRDHSILLLGRSGSGKTTNFKHILHYLVLTVGSVNKVLTIEKLNSISIVLEAFGNARTIMNSNATRFTQIFSLNYDQAGQIASASIQLLLMERSRVVHRPDGEPTFHIFYWLLAGVEGALRKELYLEHLSNEPNLFTTPLHKHEDKQKATLDFARVCSALSVLGVSNTEVKAIWSVLAAIYHLGIAGSVKADNTNTGRWQFSNPQSAQRAASLLGTTSEELSHCLFGEDNSTPRTSFPTCSPTDRLLDRDLTPLEMLEGMVVGLYGEVFNAIAALINRSISPVVHTVSSLMVVDCPGFQNPASCGHQGGATFQDLCHNYLQERLQLLFHQTNIVAPRDRYAQEHIELKCDELAENEIYSPNPLVSLLDRTSQNVMIRTSQPDLRDVDRWGLLWLLDEEAVYPGACDEGFIERLFMHYRDRDHQLLLRKAPGTNQFVLHHLQGTNPVMYTATGWLKASRENPMARAAVALLHESTKDDISKLFVSIKGPNISSTLGSSVVGMDGTQSLRRASSIRRTFTTGTAGIKRKSVSLQVKFIVDGLIETLRRTKLKFIHCFLPHHNAGLTDLHNSVLKNNSSSLNADDLLINVPLVRSQLRGAQILDAVRLHKQGFPKFLPLSEFRRRFLLLAPPDGRPTSPILDERKAAEDILRGMELDLTSYRVGMSQIFFRSGVLTYLEAQRDEKLTGNVIQLQARCRGYLARLKLNELKVQDMAVRCIQRNVRKFMSVRDWPWWRLLVRVTPLLNVYRIEEQLRLNMEELEQLKVKVEKLEQERTHLKHENDRLEAKLTEMTADLAEEHSTSMLATERLESETSERFRMEKELQDLQLHNKTLQQTTDRVEMELLYMRAADLNGIGSDEDDDGEGDASLYKQRYERAVHELEFTRRRLQQQHEDDLEQLVGLKKQLEKKLADAFEEVEEQRQVVGQWKRKVHKLNADNNDLRLLLEEQNARNVLLEKKQRKFDSESQHLQDELRQEKQMRDRLSREKELALAEKYSVEQSLSSLELELDLKEEKVNTLSQQLEELTFGGKTEAEVAQLKKAKHELEKKVKEQEEELDDFAGQVQLLEQAKLRLEMSLEQQRKENRREMAQRDEELEDVHCNAQKKVKVLEAQLETEHEERTHLLREKHELERRLATMDEEGRTKEALQEEQLQRLRRDLRRNKVLLRDAQTMLERSRGDSPSKAILRQLQNQLEDTDFARTIAVKAKQALEMDLADLQTTLDEVQRAKSEAEEKASLATRERSEIRSQLEENEEELSEVLKKYRAAVQQLSVDQMVLQDQAGMVAELESERSALKEQLAELAIKLESMETVGDPTSSLAQKRLEFRIKELESKLELEQTTRCRMEVQISRMKEAVDKLQNECAIQRTKEQTSQDTARKLQRTVRELRDGMSVAEAREAEITQKKRDLEKRLETAEAEATAAKGDLRLALKRIEDLQSAIQGDMEEGSNSEPDNSDSDHESDYSDESLSTFLTNKGRSSTSSLHLDVTAKATEREKHSNASEVANASANCIPKESFA</sequence>
<accession>A0A7R9FXE5</accession>
<dbReference type="GO" id="GO:0031032">
    <property type="term" value="P:actomyosin structure organization"/>
    <property type="evidence" value="ECO:0007669"/>
    <property type="project" value="TreeGrafter"/>
</dbReference>
<feature type="coiled-coil region" evidence="7">
    <location>
        <begin position="909"/>
        <end position="1002"/>
    </location>
</feature>
<dbReference type="GO" id="GO:0032982">
    <property type="term" value="C:myosin filament"/>
    <property type="evidence" value="ECO:0007669"/>
    <property type="project" value="TreeGrafter"/>
</dbReference>
<feature type="domain" description="Myosin motor" evidence="9">
    <location>
        <begin position="78"/>
        <end position="841"/>
    </location>
</feature>
<keyword evidence="5 6" id="KW-0505">Motor protein</keyword>
<dbReference type="GO" id="GO:0051015">
    <property type="term" value="F:actin filament binding"/>
    <property type="evidence" value="ECO:0007669"/>
    <property type="project" value="TreeGrafter"/>
</dbReference>
<dbReference type="Gene3D" id="1.20.58.530">
    <property type="match status" value="1"/>
</dbReference>
<comment type="similarity">
    <text evidence="6">Belongs to the TRAFAC class myosin-kinesin ATPase superfamily. Myosin family.</text>
</comment>
<evidence type="ECO:0000256" key="5">
    <source>
        <dbReference type="ARBA" id="ARBA00023175"/>
    </source>
</evidence>
<feature type="region of interest" description="Disordered" evidence="8">
    <location>
        <begin position="1598"/>
        <end position="1675"/>
    </location>
</feature>
<dbReference type="GO" id="GO:0005524">
    <property type="term" value="F:ATP binding"/>
    <property type="evidence" value="ECO:0007669"/>
    <property type="project" value="UniProtKB-UniRule"/>
</dbReference>
<evidence type="ECO:0000256" key="3">
    <source>
        <dbReference type="ARBA" id="ARBA00023054"/>
    </source>
</evidence>
<dbReference type="PANTHER" id="PTHR45615">
    <property type="entry name" value="MYOSIN HEAVY CHAIN, NON-MUSCLE"/>
    <property type="match status" value="1"/>
</dbReference>
<evidence type="ECO:0000256" key="7">
    <source>
        <dbReference type="SAM" id="Coils"/>
    </source>
</evidence>
<dbReference type="SMART" id="SM00242">
    <property type="entry name" value="MYSc"/>
    <property type="match status" value="1"/>
</dbReference>
<organism evidence="10">
    <name type="scientific">Timema shepardi</name>
    <name type="common">Walking stick</name>
    <dbReference type="NCBI Taxonomy" id="629360"/>
    <lineage>
        <taxon>Eukaryota</taxon>
        <taxon>Metazoa</taxon>
        <taxon>Ecdysozoa</taxon>
        <taxon>Arthropoda</taxon>
        <taxon>Hexapoda</taxon>
        <taxon>Insecta</taxon>
        <taxon>Pterygota</taxon>
        <taxon>Neoptera</taxon>
        <taxon>Polyneoptera</taxon>
        <taxon>Phasmatodea</taxon>
        <taxon>Timematodea</taxon>
        <taxon>Timematoidea</taxon>
        <taxon>Timematidae</taxon>
        <taxon>Timema</taxon>
    </lineage>
</organism>
<evidence type="ECO:0000256" key="6">
    <source>
        <dbReference type="PROSITE-ProRule" id="PRU00782"/>
    </source>
</evidence>
<feature type="coiled-coil region" evidence="7">
    <location>
        <begin position="1366"/>
        <end position="1590"/>
    </location>
</feature>
<feature type="binding site" evidence="6">
    <location>
        <begin position="171"/>
        <end position="178"/>
    </location>
    <ligand>
        <name>ATP</name>
        <dbReference type="ChEBI" id="CHEBI:30616"/>
    </ligand>
</feature>
<dbReference type="InterPro" id="IPR036064">
    <property type="entry name" value="MYSc_Myo18"/>
</dbReference>
<proteinExistence type="inferred from homology"/>
<dbReference type="InterPro" id="IPR027417">
    <property type="entry name" value="P-loop_NTPase"/>
</dbReference>
<keyword evidence="2 6" id="KW-0067">ATP-binding</keyword>
<keyword evidence="3 7" id="KW-0175">Coiled coil</keyword>
<dbReference type="Gene3D" id="4.10.270.10">
    <property type="entry name" value="Myosin, subunit A"/>
    <property type="match status" value="1"/>
</dbReference>
<dbReference type="InterPro" id="IPR036961">
    <property type="entry name" value="Kinesin_motor_dom_sf"/>
</dbReference>
<evidence type="ECO:0000256" key="2">
    <source>
        <dbReference type="ARBA" id="ARBA00022840"/>
    </source>
</evidence>
<dbReference type="Gene3D" id="1.20.120.720">
    <property type="entry name" value="Myosin VI head, motor domain, U50 subdomain"/>
    <property type="match status" value="1"/>
</dbReference>
<protein>
    <recommendedName>
        <fullName evidence="9">Myosin motor domain-containing protein</fullName>
    </recommendedName>
</protein>
<feature type="compositionally biased region" description="Low complexity" evidence="8">
    <location>
        <begin position="1658"/>
        <end position="1667"/>
    </location>
</feature>
<comment type="caution">
    <text evidence="6">Lacks conserved residue(s) required for the propagation of feature annotation.</text>
</comment>
<feature type="coiled-coil region" evidence="7">
    <location>
        <begin position="1030"/>
        <end position="1328"/>
    </location>
</feature>
<dbReference type="GO" id="GO:0003774">
    <property type="term" value="F:cytoskeletal motor activity"/>
    <property type="evidence" value="ECO:0007669"/>
    <property type="project" value="UniProtKB-UniRule"/>
</dbReference>
<dbReference type="InterPro" id="IPR057772">
    <property type="entry name" value="SH3_Myo18a"/>
</dbReference>